<keyword evidence="3" id="KW-0731">Sigma factor</keyword>
<dbReference type="SUPFAM" id="SSF88946">
    <property type="entry name" value="Sigma2 domain of RNA polymerase sigma factors"/>
    <property type="match status" value="1"/>
</dbReference>
<comment type="caution">
    <text evidence="7">The sequence shown here is derived from an EMBL/GenBank/DDBJ whole genome shotgun (WGS) entry which is preliminary data.</text>
</comment>
<feature type="domain" description="RNA polymerase sigma factor 70 region 4 type 2" evidence="6">
    <location>
        <begin position="128"/>
        <end position="179"/>
    </location>
</feature>
<sequence>MIDVKISILTDEELLHMLQTGSNQAFTVLYDRYWKKLYTAAANKLNNLEEAEDIVQQVFVSIWNRREELEIHSSFSSYLAVAVKYRVLKCLNARYKHKHFSDIAAESVLSELSDDSTQQWLEFHEVNQRLQFLVEALPEKCRLVYEMSRLEGRSHKDIASALELSEKTIEYYITKALKFIRTGLKTFFLTL</sequence>
<dbReference type="InterPro" id="IPR007627">
    <property type="entry name" value="RNA_pol_sigma70_r2"/>
</dbReference>
<dbReference type="Pfam" id="PF08281">
    <property type="entry name" value="Sigma70_r4_2"/>
    <property type="match status" value="1"/>
</dbReference>
<dbReference type="NCBIfam" id="TIGR02937">
    <property type="entry name" value="sigma70-ECF"/>
    <property type="match status" value="1"/>
</dbReference>
<dbReference type="Gene3D" id="1.10.1740.10">
    <property type="match status" value="1"/>
</dbReference>
<evidence type="ECO:0000256" key="1">
    <source>
        <dbReference type="ARBA" id="ARBA00010641"/>
    </source>
</evidence>
<dbReference type="Proteomes" id="UP001597509">
    <property type="component" value="Unassembled WGS sequence"/>
</dbReference>
<dbReference type="PANTHER" id="PTHR43133">
    <property type="entry name" value="RNA POLYMERASE ECF-TYPE SIGMA FACTO"/>
    <property type="match status" value="1"/>
</dbReference>
<comment type="similarity">
    <text evidence="1">Belongs to the sigma-70 factor family. ECF subfamily.</text>
</comment>
<dbReference type="NCBIfam" id="TIGR02985">
    <property type="entry name" value="Sig70_bacteroi1"/>
    <property type="match status" value="1"/>
</dbReference>
<dbReference type="InterPro" id="IPR013324">
    <property type="entry name" value="RNA_pol_sigma_r3/r4-like"/>
</dbReference>
<name>A0ABW5YZ23_9SPHI</name>
<dbReference type="EMBL" id="JBHUPE010000005">
    <property type="protein sequence ID" value="MFD2904862.1"/>
    <property type="molecule type" value="Genomic_DNA"/>
</dbReference>
<evidence type="ECO:0000313" key="8">
    <source>
        <dbReference type="Proteomes" id="UP001597509"/>
    </source>
</evidence>
<evidence type="ECO:0000256" key="4">
    <source>
        <dbReference type="ARBA" id="ARBA00023163"/>
    </source>
</evidence>
<feature type="domain" description="RNA polymerase sigma-70 region 2" evidence="5">
    <location>
        <begin position="29"/>
        <end position="88"/>
    </location>
</feature>
<protein>
    <submittedName>
        <fullName evidence="7">RNA polymerase sigma-70 factor</fullName>
    </submittedName>
</protein>
<dbReference type="InterPro" id="IPR013249">
    <property type="entry name" value="RNA_pol_sigma70_r4_t2"/>
</dbReference>
<dbReference type="Gene3D" id="1.10.10.10">
    <property type="entry name" value="Winged helix-like DNA-binding domain superfamily/Winged helix DNA-binding domain"/>
    <property type="match status" value="1"/>
</dbReference>
<accession>A0ABW5YZ23</accession>
<dbReference type="InterPro" id="IPR013325">
    <property type="entry name" value="RNA_pol_sigma_r2"/>
</dbReference>
<keyword evidence="2" id="KW-0805">Transcription regulation</keyword>
<gene>
    <name evidence="7" type="ORF">ACFS6I_13060</name>
</gene>
<organism evidence="7 8">
    <name type="scientific">Sphingobacterium anhuiense</name>
    <dbReference type="NCBI Taxonomy" id="493780"/>
    <lineage>
        <taxon>Bacteria</taxon>
        <taxon>Pseudomonadati</taxon>
        <taxon>Bacteroidota</taxon>
        <taxon>Sphingobacteriia</taxon>
        <taxon>Sphingobacteriales</taxon>
        <taxon>Sphingobacteriaceae</taxon>
        <taxon>Sphingobacterium</taxon>
    </lineage>
</organism>
<evidence type="ECO:0000259" key="5">
    <source>
        <dbReference type="Pfam" id="PF04542"/>
    </source>
</evidence>
<dbReference type="InterPro" id="IPR036388">
    <property type="entry name" value="WH-like_DNA-bd_sf"/>
</dbReference>
<proteinExistence type="inferred from homology"/>
<dbReference type="Pfam" id="PF04542">
    <property type="entry name" value="Sigma70_r2"/>
    <property type="match status" value="1"/>
</dbReference>
<dbReference type="InterPro" id="IPR039425">
    <property type="entry name" value="RNA_pol_sigma-70-like"/>
</dbReference>
<dbReference type="InterPro" id="IPR014327">
    <property type="entry name" value="RNA_pol_sigma70_bacteroid"/>
</dbReference>
<evidence type="ECO:0000313" key="7">
    <source>
        <dbReference type="EMBL" id="MFD2904862.1"/>
    </source>
</evidence>
<evidence type="ECO:0000256" key="2">
    <source>
        <dbReference type="ARBA" id="ARBA00023015"/>
    </source>
</evidence>
<keyword evidence="4" id="KW-0804">Transcription</keyword>
<keyword evidence="8" id="KW-1185">Reference proteome</keyword>
<dbReference type="PANTHER" id="PTHR43133:SF46">
    <property type="entry name" value="RNA POLYMERASE SIGMA-70 FACTOR ECF SUBFAMILY"/>
    <property type="match status" value="1"/>
</dbReference>
<dbReference type="InterPro" id="IPR014284">
    <property type="entry name" value="RNA_pol_sigma-70_dom"/>
</dbReference>
<evidence type="ECO:0000256" key="3">
    <source>
        <dbReference type="ARBA" id="ARBA00023082"/>
    </source>
</evidence>
<evidence type="ECO:0000259" key="6">
    <source>
        <dbReference type="Pfam" id="PF08281"/>
    </source>
</evidence>
<reference evidence="8" key="1">
    <citation type="journal article" date="2019" name="Int. J. Syst. Evol. Microbiol.">
        <title>The Global Catalogue of Microorganisms (GCM) 10K type strain sequencing project: providing services to taxonomists for standard genome sequencing and annotation.</title>
        <authorList>
            <consortium name="The Broad Institute Genomics Platform"/>
            <consortium name="The Broad Institute Genome Sequencing Center for Infectious Disease"/>
            <person name="Wu L."/>
            <person name="Ma J."/>
        </authorList>
    </citation>
    <scope>NUCLEOTIDE SEQUENCE [LARGE SCALE GENOMIC DNA]</scope>
    <source>
        <strain evidence="8">KCTC 22209</strain>
    </source>
</reference>
<dbReference type="RefSeq" id="WP_380921187.1">
    <property type="nucleotide sequence ID" value="NZ_JBHUPE010000005.1"/>
</dbReference>
<dbReference type="SUPFAM" id="SSF88659">
    <property type="entry name" value="Sigma3 and sigma4 domains of RNA polymerase sigma factors"/>
    <property type="match status" value="1"/>
</dbReference>